<evidence type="ECO:0000256" key="3">
    <source>
        <dbReference type="ARBA" id="ARBA00012224"/>
    </source>
</evidence>
<dbReference type="PANTHER" id="PTHR11808">
    <property type="entry name" value="TRANS-SULFURATION ENZYME FAMILY MEMBER"/>
    <property type="match status" value="1"/>
</dbReference>
<keyword evidence="6" id="KW-0486">Methionine biosynthesis</keyword>
<evidence type="ECO:0000313" key="11">
    <source>
        <dbReference type="Proteomes" id="UP000637695"/>
    </source>
</evidence>
<dbReference type="Proteomes" id="UP000637695">
    <property type="component" value="Unassembled WGS sequence"/>
</dbReference>
<dbReference type="InterPro" id="IPR000277">
    <property type="entry name" value="Cys/Met-Metab_PyrdxlP-dep_enz"/>
</dbReference>
<dbReference type="CDD" id="cd00614">
    <property type="entry name" value="CGS_like"/>
    <property type="match status" value="1"/>
</dbReference>
<dbReference type="GO" id="GO:0047804">
    <property type="term" value="F:cysteine-S-conjugate beta-lyase activity"/>
    <property type="evidence" value="ECO:0007669"/>
    <property type="project" value="UniProtKB-EC"/>
</dbReference>
<dbReference type="AlphaFoldDB" id="A0A917K7V2"/>
<comment type="caution">
    <text evidence="10">The sequence shown here is derived from an EMBL/GenBank/DDBJ whole genome shotgun (WGS) entry which is preliminary data.</text>
</comment>
<comment type="cofactor">
    <cofactor evidence="1 9">
        <name>pyridoxal 5'-phosphate</name>
        <dbReference type="ChEBI" id="CHEBI:597326"/>
    </cofactor>
</comment>
<evidence type="ECO:0000256" key="8">
    <source>
        <dbReference type="PIRSR" id="PIRSR001434-2"/>
    </source>
</evidence>
<keyword evidence="5 8" id="KW-0663">Pyridoxal phosphate</keyword>
<evidence type="ECO:0000256" key="7">
    <source>
        <dbReference type="ARBA" id="ARBA00023239"/>
    </source>
</evidence>
<evidence type="ECO:0000256" key="9">
    <source>
        <dbReference type="RuleBase" id="RU362118"/>
    </source>
</evidence>
<dbReference type="EC" id="4.4.1.13" evidence="3"/>
<dbReference type="InterPro" id="IPR015422">
    <property type="entry name" value="PyrdxlP-dep_Trfase_small"/>
</dbReference>
<keyword evidence="7" id="KW-0456">Lyase</keyword>
<evidence type="ECO:0000256" key="6">
    <source>
        <dbReference type="ARBA" id="ARBA00023167"/>
    </source>
</evidence>
<dbReference type="FunFam" id="3.40.640.10:FF:000009">
    <property type="entry name" value="Cystathionine gamma-synthase homolog"/>
    <property type="match status" value="1"/>
</dbReference>
<dbReference type="GO" id="GO:0009086">
    <property type="term" value="P:methionine biosynthetic process"/>
    <property type="evidence" value="ECO:0007669"/>
    <property type="project" value="UniProtKB-KW"/>
</dbReference>
<gene>
    <name evidence="10" type="primary">metC-2</name>
    <name evidence="10" type="ORF">GCM10010885_08260</name>
</gene>
<reference evidence="10" key="2">
    <citation type="submission" date="2020-09" db="EMBL/GenBank/DDBJ databases">
        <authorList>
            <person name="Sun Q."/>
            <person name="Ohkuma M."/>
        </authorList>
    </citation>
    <scope>NUCLEOTIDE SEQUENCE</scope>
    <source>
        <strain evidence="10">JCM 18487</strain>
    </source>
</reference>
<evidence type="ECO:0000256" key="1">
    <source>
        <dbReference type="ARBA" id="ARBA00001933"/>
    </source>
</evidence>
<evidence type="ECO:0000256" key="5">
    <source>
        <dbReference type="ARBA" id="ARBA00022898"/>
    </source>
</evidence>
<dbReference type="InterPro" id="IPR015421">
    <property type="entry name" value="PyrdxlP-dep_Trfase_major"/>
</dbReference>
<dbReference type="InterPro" id="IPR054542">
    <property type="entry name" value="Cys_met_metab_PP"/>
</dbReference>
<reference evidence="10" key="1">
    <citation type="journal article" date="2014" name="Int. J. Syst. Evol. Microbiol.">
        <title>Complete genome sequence of Corynebacterium casei LMG S-19264T (=DSM 44701T), isolated from a smear-ripened cheese.</title>
        <authorList>
            <consortium name="US DOE Joint Genome Institute (JGI-PGF)"/>
            <person name="Walter F."/>
            <person name="Albersmeier A."/>
            <person name="Kalinowski J."/>
            <person name="Ruckert C."/>
        </authorList>
    </citation>
    <scope>NUCLEOTIDE SEQUENCE</scope>
    <source>
        <strain evidence="10">JCM 18487</strain>
    </source>
</reference>
<comment type="similarity">
    <text evidence="2 9">Belongs to the trans-sulfuration enzymes family.</text>
</comment>
<protein>
    <recommendedName>
        <fullName evidence="3">cysteine-S-conjugate beta-lyase</fullName>
        <ecNumber evidence="3">4.4.1.13</ecNumber>
    </recommendedName>
</protein>
<dbReference type="PIRSF" id="PIRSF001434">
    <property type="entry name" value="CGS"/>
    <property type="match status" value="1"/>
</dbReference>
<dbReference type="Gene3D" id="3.90.1150.10">
    <property type="entry name" value="Aspartate Aminotransferase, domain 1"/>
    <property type="match status" value="1"/>
</dbReference>
<dbReference type="FunFam" id="3.90.1150.10:FF:000033">
    <property type="entry name" value="Cystathionine gamma-synthase"/>
    <property type="match status" value="1"/>
</dbReference>
<dbReference type="PROSITE" id="PS00868">
    <property type="entry name" value="CYS_MET_METAB_PP"/>
    <property type="match status" value="1"/>
</dbReference>
<evidence type="ECO:0000313" key="10">
    <source>
        <dbReference type="EMBL" id="GGJ01403.1"/>
    </source>
</evidence>
<accession>A0A917K7V2</accession>
<dbReference type="RefSeq" id="WP_373289395.1">
    <property type="nucleotide sequence ID" value="NZ_BMOY01000009.1"/>
</dbReference>
<name>A0A917K7V2_9BACL</name>
<dbReference type="Gene3D" id="3.40.640.10">
    <property type="entry name" value="Type I PLP-dependent aspartate aminotransferase-like (Major domain)"/>
    <property type="match status" value="1"/>
</dbReference>
<dbReference type="GO" id="GO:0019346">
    <property type="term" value="P:transsulfuration"/>
    <property type="evidence" value="ECO:0007669"/>
    <property type="project" value="InterPro"/>
</dbReference>
<proteinExistence type="inferred from homology"/>
<dbReference type="EMBL" id="BMOY01000009">
    <property type="protein sequence ID" value="GGJ01403.1"/>
    <property type="molecule type" value="Genomic_DNA"/>
</dbReference>
<keyword evidence="4" id="KW-0028">Amino-acid biosynthesis</keyword>
<dbReference type="GO" id="GO:0030170">
    <property type="term" value="F:pyridoxal phosphate binding"/>
    <property type="evidence" value="ECO:0007669"/>
    <property type="project" value="InterPro"/>
</dbReference>
<evidence type="ECO:0000256" key="4">
    <source>
        <dbReference type="ARBA" id="ARBA00022605"/>
    </source>
</evidence>
<dbReference type="GO" id="GO:0005737">
    <property type="term" value="C:cytoplasm"/>
    <property type="evidence" value="ECO:0007669"/>
    <property type="project" value="TreeGrafter"/>
</dbReference>
<sequence>MKMDTLCLHTGVEIDPVTGAASTPIYQASTFHQADWDNPPPYDYARSGNPTRHAVEEAIAKLEGGRRGFAFASGMAAITAVFLTLPAGSHIVACEDIYGGTFRALTRVFARLGITTTFVDATRLDAIEAAITPRTRAIYLETPSNPGMQITDLRGAVDIARRHGVLTIVDNTFMSPYLQRPHELGVDVVVHSATKFLGGHSDLVAGLVTVRDAALADDIYFIQNSFGAVLGPHDSWLLLRGMKTLAVRMKQSQATAQRLAEYLQGHPKVRRVLYPGLPHHPGHALHMSQADGPGAVLSFDIGDAAAVRRFVERIRYPLFAVSLGAVESILSYPARMSHASMPPEERARRGITDGLLRLSVGLEDADDLLTDLEAALAAV</sequence>
<organism evidence="10 11">
    <name type="scientific">Alicyclobacillus cellulosilyticus</name>
    <dbReference type="NCBI Taxonomy" id="1003997"/>
    <lineage>
        <taxon>Bacteria</taxon>
        <taxon>Bacillati</taxon>
        <taxon>Bacillota</taxon>
        <taxon>Bacilli</taxon>
        <taxon>Bacillales</taxon>
        <taxon>Alicyclobacillaceae</taxon>
        <taxon>Alicyclobacillus</taxon>
    </lineage>
</organism>
<keyword evidence="11" id="KW-1185">Reference proteome</keyword>
<dbReference type="PANTHER" id="PTHR11808:SF50">
    <property type="entry name" value="CYSTATHIONINE BETA-LYASE"/>
    <property type="match status" value="1"/>
</dbReference>
<dbReference type="InterPro" id="IPR015424">
    <property type="entry name" value="PyrdxlP-dep_Trfase"/>
</dbReference>
<dbReference type="Pfam" id="PF01053">
    <property type="entry name" value="Cys_Met_Meta_PP"/>
    <property type="match status" value="1"/>
</dbReference>
<dbReference type="SUPFAM" id="SSF53383">
    <property type="entry name" value="PLP-dependent transferases"/>
    <property type="match status" value="1"/>
</dbReference>
<feature type="modified residue" description="N6-(pyridoxal phosphate)lysine" evidence="8">
    <location>
        <position position="195"/>
    </location>
</feature>
<evidence type="ECO:0000256" key="2">
    <source>
        <dbReference type="ARBA" id="ARBA00009077"/>
    </source>
</evidence>